<feature type="region of interest" description="Disordered" evidence="2">
    <location>
        <begin position="1"/>
        <end position="27"/>
    </location>
</feature>
<dbReference type="RefSeq" id="WP_042344171.1">
    <property type="nucleotide sequence ID" value="NZ_CDOI01000141.1"/>
</dbReference>
<feature type="compositionally biased region" description="Basic and acidic residues" evidence="2">
    <location>
        <begin position="1"/>
        <end position="10"/>
    </location>
</feature>
<feature type="coiled-coil region" evidence="1">
    <location>
        <begin position="170"/>
        <end position="197"/>
    </location>
</feature>
<name>A0A0B7I7T1_9FLAO</name>
<accession>A0A0B7I7T1</accession>
<keyword evidence="4" id="KW-1185">Reference proteome</keyword>
<dbReference type="EMBL" id="CDOI01000141">
    <property type="protein sequence ID" value="CEN45983.1"/>
    <property type="molecule type" value="Genomic_DNA"/>
</dbReference>
<protein>
    <submittedName>
        <fullName evidence="3">Uncharacterized protein</fullName>
    </submittedName>
</protein>
<feature type="coiled-coil region" evidence="1">
    <location>
        <begin position="56"/>
        <end position="90"/>
    </location>
</feature>
<evidence type="ECO:0000256" key="1">
    <source>
        <dbReference type="SAM" id="Coils"/>
    </source>
</evidence>
<dbReference type="AlphaFoldDB" id="A0A0B7I7T1"/>
<dbReference type="Proteomes" id="UP000045051">
    <property type="component" value="Unassembled WGS sequence"/>
</dbReference>
<feature type="compositionally biased region" description="Polar residues" evidence="2">
    <location>
        <begin position="12"/>
        <end position="27"/>
    </location>
</feature>
<sequence length="238" mass="27220">MNENENKKTTEGNATANQPKKATKSQYMNADAKIQQMKLVFSNAKLPEILPQLQTLGYTEEKLNDYLKKVAELEQLAQNQKKEYAEQYAETEKFDAKRKQINELYIRHLSFCKILFKGDTLAAKTLEFAGERKYAYASWHQQVSNFYGQLLGNSDFLAKVGTINITQTNLETQKTALQELSTLKENQKKEAGEAQKATEIRDEALDKLYPSYTELVAYAKVLFQDDQILEALGIVVKR</sequence>
<evidence type="ECO:0000313" key="4">
    <source>
        <dbReference type="Proteomes" id="UP000045051"/>
    </source>
</evidence>
<organism evidence="3 4">
    <name type="scientific">Capnocytophaga canis</name>
    <dbReference type="NCBI Taxonomy" id="1848903"/>
    <lineage>
        <taxon>Bacteria</taxon>
        <taxon>Pseudomonadati</taxon>
        <taxon>Bacteroidota</taxon>
        <taxon>Flavobacteriia</taxon>
        <taxon>Flavobacteriales</taxon>
        <taxon>Flavobacteriaceae</taxon>
        <taxon>Capnocytophaga</taxon>
    </lineage>
</organism>
<reference evidence="3 4" key="1">
    <citation type="submission" date="2015-01" db="EMBL/GenBank/DDBJ databases">
        <authorList>
            <person name="Xiang T."/>
            <person name="Song Y."/>
            <person name="Huang L."/>
            <person name="Wang B."/>
            <person name="Wu P."/>
        </authorList>
    </citation>
    <scope>NUCLEOTIDE SEQUENCE [LARGE SCALE GENOMIC DNA]</scope>
    <source>
        <strain evidence="3 4">CcD38</strain>
    </source>
</reference>
<keyword evidence="1" id="KW-0175">Coiled coil</keyword>
<evidence type="ECO:0000313" key="3">
    <source>
        <dbReference type="EMBL" id="CEN45983.1"/>
    </source>
</evidence>
<evidence type="ECO:0000256" key="2">
    <source>
        <dbReference type="SAM" id="MobiDB-lite"/>
    </source>
</evidence>
<proteinExistence type="predicted"/>
<gene>
    <name evidence="3" type="ORF">CCAND38_300035</name>
</gene>